<keyword evidence="2" id="KW-1185">Reference proteome</keyword>
<feature type="non-terminal residue" evidence="1">
    <location>
        <position position="76"/>
    </location>
</feature>
<dbReference type="EMBL" id="JAPTMU010000017">
    <property type="protein sequence ID" value="KAJ4929243.1"/>
    <property type="molecule type" value="Genomic_DNA"/>
</dbReference>
<sequence>PAKSCVTGYTVEGGNRAEVSTSYATADRACHHTLEAISEEQHEQWTPPPMCTLHWDSKLTPMLTNVRQLEEGLTVV</sequence>
<organism evidence="1 2">
    <name type="scientific">Pogonophryne albipinna</name>
    <dbReference type="NCBI Taxonomy" id="1090488"/>
    <lineage>
        <taxon>Eukaryota</taxon>
        <taxon>Metazoa</taxon>
        <taxon>Chordata</taxon>
        <taxon>Craniata</taxon>
        <taxon>Vertebrata</taxon>
        <taxon>Euteleostomi</taxon>
        <taxon>Actinopterygii</taxon>
        <taxon>Neopterygii</taxon>
        <taxon>Teleostei</taxon>
        <taxon>Neoteleostei</taxon>
        <taxon>Acanthomorphata</taxon>
        <taxon>Eupercaria</taxon>
        <taxon>Perciformes</taxon>
        <taxon>Notothenioidei</taxon>
        <taxon>Pogonophryne</taxon>
    </lineage>
</organism>
<evidence type="ECO:0000313" key="2">
    <source>
        <dbReference type="Proteomes" id="UP001219934"/>
    </source>
</evidence>
<reference evidence="1" key="1">
    <citation type="submission" date="2022-11" db="EMBL/GenBank/DDBJ databases">
        <title>Chromosome-level genome of Pogonophryne albipinna.</title>
        <authorList>
            <person name="Jo E."/>
        </authorList>
    </citation>
    <scope>NUCLEOTIDE SEQUENCE</scope>
    <source>
        <strain evidence="1">SGF0006</strain>
        <tissue evidence="1">Muscle</tissue>
    </source>
</reference>
<proteinExistence type="predicted"/>
<dbReference type="AlphaFoldDB" id="A0AAD6AR31"/>
<gene>
    <name evidence="1" type="ORF">JOQ06_004854</name>
</gene>
<protein>
    <submittedName>
        <fullName evidence="1">Uncharacterized protein</fullName>
    </submittedName>
</protein>
<comment type="caution">
    <text evidence="1">The sequence shown here is derived from an EMBL/GenBank/DDBJ whole genome shotgun (WGS) entry which is preliminary data.</text>
</comment>
<evidence type="ECO:0000313" key="1">
    <source>
        <dbReference type="EMBL" id="KAJ4929243.1"/>
    </source>
</evidence>
<feature type="non-terminal residue" evidence="1">
    <location>
        <position position="1"/>
    </location>
</feature>
<dbReference type="Proteomes" id="UP001219934">
    <property type="component" value="Unassembled WGS sequence"/>
</dbReference>
<name>A0AAD6AR31_9TELE</name>
<accession>A0AAD6AR31</accession>